<name>A0A840QLC6_9BACI</name>
<dbReference type="RefSeq" id="WP_343043305.1">
    <property type="nucleotide sequence ID" value="NZ_JACHHB010000001.1"/>
</dbReference>
<dbReference type="InterPro" id="IPR010273">
    <property type="entry name" value="DUF881"/>
</dbReference>
<keyword evidence="2" id="KW-0472">Membrane</keyword>
<comment type="similarity">
    <text evidence="1">Belongs to the UPF0749 family.</text>
</comment>
<protein>
    <submittedName>
        <fullName evidence="3">Uncharacterized protein YlxW (UPF0749 family)</fullName>
    </submittedName>
</protein>
<comment type="caution">
    <text evidence="3">The sequence shown here is derived from an EMBL/GenBank/DDBJ whole genome shotgun (WGS) entry which is preliminary data.</text>
</comment>
<reference evidence="3 4" key="1">
    <citation type="submission" date="2020-08" db="EMBL/GenBank/DDBJ databases">
        <title>Genomic Encyclopedia of Type Strains, Phase IV (KMG-IV): sequencing the most valuable type-strain genomes for metagenomic binning, comparative biology and taxonomic classification.</title>
        <authorList>
            <person name="Goeker M."/>
        </authorList>
    </citation>
    <scope>NUCLEOTIDE SEQUENCE [LARGE SCALE GENOMIC DNA]</scope>
    <source>
        <strain evidence="3 4">DSM 24696</strain>
    </source>
</reference>
<proteinExistence type="inferred from homology"/>
<evidence type="ECO:0000313" key="3">
    <source>
        <dbReference type="EMBL" id="MBB5172169.1"/>
    </source>
</evidence>
<feature type="transmembrane region" description="Helical" evidence="2">
    <location>
        <begin position="7"/>
        <end position="25"/>
    </location>
</feature>
<dbReference type="PANTHER" id="PTHR37313">
    <property type="entry name" value="UPF0749 PROTEIN RV1825"/>
    <property type="match status" value="1"/>
</dbReference>
<dbReference type="Gene3D" id="3.30.70.1880">
    <property type="entry name" value="Protein of unknown function DUF881"/>
    <property type="match status" value="1"/>
</dbReference>
<keyword evidence="2" id="KW-1133">Transmembrane helix</keyword>
<dbReference type="PANTHER" id="PTHR37313:SF2">
    <property type="entry name" value="UPF0749 PROTEIN YLXX"/>
    <property type="match status" value="1"/>
</dbReference>
<keyword evidence="4" id="KW-1185">Reference proteome</keyword>
<dbReference type="AlphaFoldDB" id="A0A840QLC6"/>
<sequence>MKDKSKGVLVSMVFGMVGFLLAISFDLSEALTASRDQDQGSQVDDQLREQLISEEEKTIELSKDMLQVQSELQEVEDEVASRRYNYENMVKKLEELRMLTGAVAVEGEGVTVELKDAEYIPEEENPNSYIVHEQHIQQVIDELRVSGAEAIAVNGRRIDAHSYIRCVGPVIEIDGYTSYAPFEITAIGDNEMFKESLNLPGGVMDQLLNENIEVRINQLDSIVIDSVYDDRR</sequence>
<dbReference type="Pfam" id="PF05949">
    <property type="entry name" value="DUF881"/>
    <property type="match status" value="1"/>
</dbReference>
<keyword evidence="2" id="KW-0812">Transmembrane</keyword>
<accession>A0A840QLC6</accession>
<gene>
    <name evidence="3" type="ORF">HNQ41_000309</name>
</gene>
<evidence type="ECO:0000256" key="1">
    <source>
        <dbReference type="ARBA" id="ARBA00009108"/>
    </source>
</evidence>
<organism evidence="3 4">
    <name type="scientific">Texcoconibacillus texcoconensis</name>
    <dbReference type="NCBI Taxonomy" id="1095777"/>
    <lineage>
        <taxon>Bacteria</taxon>
        <taxon>Bacillati</taxon>
        <taxon>Bacillota</taxon>
        <taxon>Bacilli</taxon>
        <taxon>Bacillales</taxon>
        <taxon>Bacillaceae</taxon>
        <taxon>Texcoconibacillus</taxon>
    </lineage>
</organism>
<dbReference type="EMBL" id="JACHHB010000001">
    <property type="protein sequence ID" value="MBB5172169.1"/>
    <property type="molecule type" value="Genomic_DNA"/>
</dbReference>
<evidence type="ECO:0000256" key="2">
    <source>
        <dbReference type="SAM" id="Phobius"/>
    </source>
</evidence>
<dbReference type="Proteomes" id="UP000551878">
    <property type="component" value="Unassembled WGS sequence"/>
</dbReference>
<evidence type="ECO:0000313" key="4">
    <source>
        <dbReference type="Proteomes" id="UP000551878"/>
    </source>
</evidence>